<dbReference type="SUPFAM" id="SSF47741">
    <property type="entry name" value="CO dehydrogenase ISP C-domain like"/>
    <property type="match status" value="1"/>
</dbReference>
<dbReference type="PROSITE" id="PS00197">
    <property type="entry name" value="2FE2S_FER_1"/>
    <property type="match status" value="1"/>
</dbReference>
<dbReference type="InterPro" id="IPR000674">
    <property type="entry name" value="Ald_Oxase/Xan_DH_a/b"/>
</dbReference>
<dbReference type="InterPro" id="IPR012675">
    <property type="entry name" value="Beta-grasp_dom_sf"/>
</dbReference>
<dbReference type="Gene3D" id="3.10.20.30">
    <property type="match status" value="1"/>
</dbReference>
<protein>
    <submittedName>
        <fullName evidence="8">Xanthine dehydrogenase</fullName>
    </submittedName>
</protein>
<dbReference type="Gene3D" id="3.30.365.10">
    <property type="entry name" value="Aldehyde oxidase/xanthine dehydrogenase, molybdopterin binding domain"/>
    <property type="match status" value="4"/>
</dbReference>
<keyword evidence="6" id="KW-0411">Iron-sulfur</keyword>
<name>A0A4Z0GT98_9BACL</name>
<evidence type="ECO:0000256" key="6">
    <source>
        <dbReference type="ARBA" id="ARBA00023014"/>
    </source>
</evidence>
<dbReference type="InterPro" id="IPR036884">
    <property type="entry name" value="2Fe-2S-bd_dom_sf"/>
</dbReference>
<comment type="similarity">
    <text evidence="1">Belongs to the xanthine dehydrogenase family.</text>
</comment>
<organism evidence="8 9">
    <name type="scientific">Sporolactobacillus shoreae</name>
    <dbReference type="NCBI Taxonomy" id="1465501"/>
    <lineage>
        <taxon>Bacteria</taxon>
        <taxon>Bacillati</taxon>
        <taxon>Bacillota</taxon>
        <taxon>Bacilli</taxon>
        <taxon>Bacillales</taxon>
        <taxon>Sporolactobacillaceae</taxon>
        <taxon>Sporolactobacillus</taxon>
    </lineage>
</organism>
<dbReference type="InterPro" id="IPR002888">
    <property type="entry name" value="2Fe-2S-bd"/>
</dbReference>
<dbReference type="Pfam" id="PF01799">
    <property type="entry name" value="Fer2_2"/>
    <property type="match status" value="1"/>
</dbReference>
<dbReference type="Pfam" id="PF20256">
    <property type="entry name" value="MoCoBD_2"/>
    <property type="match status" value="1"/>
</dbReference>
<dbReference type="PROSITE" id="PS51085">
    <property type="entry name" value="2FE2S_FER_2"/>
    <property type="match status" value="1"/>
</dbReference>
<dbReference type="SUPFAM" id="SSF56003">
    <property type="entry name" value="Molybdenum cofactor-binding domain"/>
    <property type="match status" value="1"/>
</dbReference>
<dbReference type="GO" id="GO:0005506">
    <property type="term" value="F:iron ion binding"/>
    <property type="evidence" value="ECO:0007669"/>
    <property type="project" value="InterPro"/>
</dbReference>
<sequence>MKQTVNLKVNGVERSIYVEPNRTLQDALRLDLEMTGTKKCCNDGYCGACTVMLDGVAAKSCLVLAVEAEGKEIETIEGLSHGTELDPLQKAFIDHGASQCGMCSPGMIMSAKALLRENPHPTKDQIKEAIKGNLCRCTGYIKILDAIASVADENEEKEKPKELSLAHSGKKWVGKSVPRVDGREKVTGKAPYVIDMVLPGMLYGEILRSDVPHARIVSIDTSEAEKYPGVLAVITGKDMVGHYGNFVKDETGLAVDKVRYVGDGVAAVAARTQEIATKALSLIDVEYEELPFVTDAEKAMQEGAPQIQEAERNIADHRRVVAGDVAKGFEKADFVYEDRFETTKQAHASMEPHVCIGYWGPSDRITLYDSNQAPFFMRAGISSLFKIPASKIRVNTPYIGGGFGGKSEVDAIHVCSLILSKKTGCSVKMALSRDEEFISSKTRHKEIIYMKTGVTKNGKITARQIRAIVDNGAYTSYGPAVANAQSMLGGAVYRIPNYRYDGYIVYTNTPVGGAFRGFGSPQFTFAAESQADMIAKRLGMDPLDFRRKNLTQPGDTAISGPVLTTNGAEQAMETAAKAIGFEEKRKNEAPYHGVGLAVATHFTSGKYIDMNADFAGATVKVNEDGSVSILSGQIEMGSGVDTALSQIAAEEFGVSIEDVEVAMNDSDSTPPDMGTHGSRSTTLGGQAVYMACQKAKKQIAEVAAVKLDCESEDIIFKDKQVVCKSDPSKAVGLAQLVADMLFDGGKHVIASAHFEAPCSLPDPETGVGDFAMAYSFGTHAASVEVDPETGKVKVLDFVAASDCGNVINPAGAEAQVQGGAVQGIGYSLYEDIKIREGQPINTRFGTYKIPTVMTVPPIRSYFVETNDPRGTYGSKGLAEMGLVPTAPAIANAIEDAIGVRIQSLPLTPEKILEALKEKKEKEKQES</sequence>
<feature type="domain" description="2Fe-2S ferredoxin-type" evidence="7">
    <location>
        <begin position="3"/>
        <end position="79"/>
    </location>
</feature>
<dbReference type="InterPro" id="IPR001041">
    <property type="entry name" value="2Fe-2S_ferredoxin-type"/>
</dbReference>
<evidence type="ECO:0000256" key="1">
    <source>
        <dbReference type="ARBA" id="ARBA00006849"/>
    </source>
</evidence>
<dbReference type="Pfam" id="PF02738">
    <property type="entry name" value="MoCoBD_1"/>
    <property type="match status" value="1"/>
</dbReference>
<comment type="caution">
    <text evidence="8">The sequence shown here is derived from an EMBL/GenBank/DDBJ whole genome shotgun (WGS) entry which is preliminary data.</text>
</comment>
<dbReference type="GO" id="GO:0016491">
    <property type="term" value="F:oxidoreductase activity"/>
    <property type="evidence" value="ECO:0007669"/>
    <property type="project" value="UniProtKB-KW"/>
</dbReference>
<evidence type="ECO:0000259" key="7">
    <source>
        <dbReference type="PROSITE" id="PS51085"/>
    </source>
</evidence>
<dbReference type="Gene3D" id="3.90.1170.50">
    <property type="entry name" value="Aldehyde oxidase/xanthine dehydrogenase, a/b hammerhead"/>
    <property type="match status" value="1"/>
</dbReference>
<dbReference type="OrthoDB" id="9759099at2"/>
<keyword evidence="3" id="KW-0479">Metal-binding</keyword>
<dbReference type="Proteomes" id="UP000298347">
    <property type="component" value="Unassembled WGS sequence"/>
</dbReference>
<dbReference type="AlphaFoldDB" id="A0A4Z0GT98"/>
<dbReference type="InterPro" id="IPR036856">
    <property type="entry name" value="Ald_Oxase/Xan_DH_a/b_sf"/>
</dbReference>
<dbReference type="FunFam" id="1.10.150.120:FF:000003">
    <property type="entry name" value="Carbon monoxide dehydrogenase, small subunit"/>
    <property type="match status" value="1"/>
</dbReference>
<dbReference type="Pfam" id="PF01315">
    <property type="entry name" value="Ald_Xan_dh_C"/>
    <property type="match status" value="1"/>
</dbReference>
<keyword evidence="2" id="KW-0001">2Fe-2S</keyword>
<dbReference type="SUPFAM" id="SSF54292">
    <property type="entry name" value="2Fe-2S ferredoxin-like"/>
    <property type="match status" value="1"/>
</dbReference>
<dbReference type="SUPFAM" id="SSF54665">
    <property type="entry name" value="CO dehydrogenase molybdoprotein N-domain-like"/>
    <property type="match status" value="1"/>
</dbReference>
<dbReference type="RefSeq" id="WP_135347289.1">
    <property type="nucleotide sequence ID" value="NZ_SRJD01000002.1"/>
</dbReference>
<gene>
    <name evidence="8" type="ORF">E4665_02800</name>
</gene>
<dbReference type="InterPro" id="IPR016208">
    <property type="entry name" value="Ald_Oxase/xanthine_DH-like"/>
</dbReference>
<keyword evidence="9" id="KW-1185">Reference proteome</keyword>
<keyword evidence="5" id="KW-0408">Iron</keyword>
<reference evidence="8 9" key="1">
    <citation type="journal article" date="2015" name="Int. J. Syst. Evol. Microbiol.">
        <title>Sporolactobacillus shoreae sp. nov. and Sporolactobacillus spathodeae sp. nov., two spore-forming lactic acid bacteria isolated from tree barks in Thailand.</title>
        <authorList>
            <person name="Thamacharoensuk T."/>
            <person name="Kitahara M."/>
            <person name="Ohkuma M."/>
            <person name="Thongchul N."/>
            <person name="Tanasupawat S."/>
        </authorList>
    </citation>
    <scope>NUCLEOTIDE SEQUENCE [LARGE SCALE GENOMIC DNA]</scope>
    <source>
        <strain evidence="8 9">BK92</strain>
    </source>
</reference>
<evidence type="ECO:0000256" key="3">
    <source>
        <dbReference type="ARBA" id="ARBA00022723"/>
    </source>
</evidence>
<evidence type="ECO:0000256" key="5">
    <source>
        <dbReference type="ARBA" id="ARBA00023004"/>
    </source>
</evidence>
<dbReference type="CDD" id="cd00207">
    <property type="entry name" value="fer2"/>
    <property type="match status" value="1"/>
</dbReference>
<dbReference type="InterPro" id="IPR006058">
    <property type="entry name" value="2Fe2S_fd_BS"/>
</dbReference>
<dbReference type="InterPro" id="IPR008274">
    <property type="entry name" value="AldOxase/xan_DH_MoCoBD1"/>
</dbReference>
<dbReference type="InterPro" id="IPR036010">
    <property type="entry name" value="2Fe-2S_ferredoxin-like_sf"/>
</dbReference>
<dbReference type="SMART" id="SM01008">
    <property type="entry name" value="Ald_Xan_dh_C"/>
    <property type="match status" value="1"/>
</dbReference>
<dbReference type="EMBL" id="SRJD01000002">
    <property type="protein sequence ID" value="TGA99894.1"/>
    <property type="molecule type" value="Genomic_DNA"/>
</dbReference>
<evidence type="ECO:0000313" key="9">
    <source>
        <dbReference type="Proteomes" id="UP000298347"/>
    </source>
</evidence>
<dbReference type="Pfam" id="PF00111">
    <property type="entry name" value="Fer2"/>
    <property type="match status" value="1"/>
</dbReference>
<proteinExistence type="inferred from homology"/>
<evidence type="ECO:0000256" key="2">
    <source>
        <dbReference type="ARBA" id="ARBA00022714"/>
    </source>
</evidence>
<accession>A0A4Z0GT98</accession>
<dbReference type="InterPro" id="IPR046867">
    <property type="entry name" value="AldOxase/xan_DH_MoCoBD2"/>
</dbReference>
<dbReference type="PANTHER" id="PTHR11908:SF157">
    <property type="entry name" value="XANTHINE DEHYDROGENASE SUBUNIT D-RELATED"/>
    <property type="match status" value="1"/>
</dbReference>
<evidence type="ECO:0000313" key="8">
    <source>
        <dbReference type="EMBL" id="TGA99894.1"/>
    </source>
</evidence>
<evidence type="ECO:0000256" key="4">
    <source>
        <dbReference type="ARBA" id="ARBA00023002"/>
    </source>
</evidence>
<dbReference type="InterPro" id="IPR037165">
    <property type="entry name" value="AldOxase/xan_DH_Mopterin-bd_sf"/>
</dbReference>
<dbReference type="GO" id="GO:0051537">
    <property type="term" value="F:2 iron, 2 sulfur cluster binding"/>
    <property type="evidence" value="ECO:0007669"/>
    <property type="project" value="UniProtKB-KW"/>
</dbReference>
<dbReference type="Gene3D" id="1.10.150.120">
    <property type="entry name" value="[2Fe-2S]-binding domain"/>
    <property type="match status" value="1"/>
</dbReference>
<dbReference type="PANTHER" id="PTHR11908">
    <property type="entry name" value="XANTHINE DEHYDROGENASE"/>
    <property type="match status" value="1"/>
</dbReference>
<keyword evidence="4" id="KW-0560">Oxidoreductase</keyword>